<dbReference type="InterPro" id="IPR003156">
    <property type="entry name" value="DHHA1_dom"/>
</dbReference>
<dbReference type="InterPro" id="IPR001667">
    <property type="entry name" value="DDH_dom"/>
</dbReference>
<dbReference type="Pfam" id="PF01368">
    <property type="entry name" value="DHH"/>
    <property type="match status" value="1"/>
</dbReference>
<dbReference type="InterPro" id="IPR038763">
    <property type="entry name" value="DHH_sf"/>
</dbReference>
<dbReference type="NCBIfam" id="TIGR00644">
    <property type="entry name" value="recJ"/>
    <property type="match status" value="1"/>
</dbReference>
<dbReference type="EMBL" id="WVHS01000001">
    <property type="protein sequence ID" value="MXV13874.1"/>
    <property type="molecule type" value="Genomic_DNA"/>
</dbReference>
<feature type="domain" description="RecJ OB" evidence="8">
    <location>
        <begin position="456"/>
        <end position="561"/>
    </location>
</feature>
<comment type="similarity">
    <text evidence="1">Belongs to the RecJ family.</text>
</comment>
<proteinExistence type="inferred from homology"/>
<dbReference type="GO" id="GO:0006310">
    <property type="term" value="P:DNA recombination"/>
    <property type="evidence" value="ECO:0007669"/>
    <property type="project" value="InterPro"/>
</dbReference>
<dbReference type="InterPro" id="IPR004610">
    <property type="entry name" value="RecJ"/>
</dbReference>
<dbReference type="RefSeq" id="WP_160904900.1">
    <property type="nucleotide sequence ID" value="NZ_WVHS01000001.1"/>
</dbReference>
<dbReference type="GO" id="GO:0006281">
    <property type="term" value="P:DNA repair"/>
    <property type="evidence" value="ECO:0007669"/>
    <property type="project" value="InterPro"/>
</dbReference>
<evidence type="ECO:0000313" key="10">
    <source>
        <dbReference type="Proteomes" id="UP000451233"/>
    </source>
</evidence>
<evidence type="ECO:0000259" key="8">
    <source>
        <dbReference type="Pfam" id="PF17768"/>
    </source>
</evidence>
<feature type="domain" description="DHHA1" evidence="7">
    <location>
        <begin position="351"/>
        <end position="442"/>
    </location>
</feature>
<dbReference type="Pfam" id="PF02272">
    <property type="entry name" value="DHHA1"/>
    <property type="match status" value="1"/>
</dbReference>
<dbReference type="PANTHER" id="PTHR30255:SF2">
    <property type="entry name" value="SINGLE-STRANDED-DNA-SPECIFIC EXONUCLEASE RECJ"/>
    <property type="match status" value="1"/>
</dbReference>
<dbReference type="Pfam" id="PF17768">
    <property type="entry name" value="RecJ_OB"/>
    <property type="match status" value="1"/>
</dbReference>
<protein>
    <recommendedName>
        <fullName evidence="2">Single-stranded-DNA-specific exonuclease RecJ</fullName>
    </recommendedName>
</protein>
<evidence type="ECO:0000313" key="9">
    <source>
        <dbReference type="EMBL" id="MXV13874.1"/>
    </source>
</evidence>
<gene>
    <name evidence="9" type="primary">recJ</name>
    <name evidence="9" type="ORF">GS398_01045</name>
</gene>
<evidence type="ECO:0000256" key="5">
    <source>
        <dbReference type="ARBA" id="ARBA00022839"/>
    </source>
</evidence>
<organism evidence="9 10">
    <name type="scientific">Hufsiella ginkgonis</name>
    <dbReference type="NCBI Taxonomy" id="2695274"/>
    <lineage>
        <taxon>Bacteria</taxon>
        <taxon>Pseudomonadati</taxon>
        <taxon>Bacteroidota</taxon>
        <taxon>Sphingobacteriia</taxon>
        <taxon>Sphingobacteriales</taxon>
        <taxon>Sphingobacteriaceae</taxon>
        <taxon>Hufsiella</taxon>
    </lineage>
</organism>
<comment type="caution">
    <text evidence="9">The sequence shown here is derived from an EMBL/GenBank/DDBJ whole genome shotgun (WGS) entry which is preliminary data.</text>
</comment>
<sequence length="573" mass="63806">MQKRWVEQGGMHRPEVADLQGSLQIDAVLATLLVQRGVSGYEEARRFFRPELAHLHDPFLMKDMEAAVSRIESAAASGEKVMIYGDYDVDGTTSVALTYSFFRKYIRHISFYIPDRYKEGYGISLAGIDFAKEHGYTLIVALDCGIKSVDKVAYANSLGIDFIICDHHLPGDSLPEAVAVLDPRRKDCDYPYKELSGCGIGFKLIQAFAQKNDISLSEITCYLDLVAVSIASDIVPITGENRVLAWHGLKRLNETPCNGLAALMDIAGRKEQYGISDVVFMIGPRINAAGRIDDARHAVNLLIADDKYSARDRSQLIDLKNTERKEHDVSITEQALEMLRTDESSLTKKTTVVFHETWHKGVIGIVASRLTEKYYRPTVVLTQNNGHISGSARSVLGFDLYEALSSCSELLDQFGGHKYAAGLTMKPENVVAFAARFEEVVAASIPDELLVREIAIDANLPLERLSPKFVRILNQFAPFGPGNMAPIFVSKNVYTYGTASVVGNNHLKMTVRQENSPVFECIGFGLGDHYEEIKKGVPFDICYTIEEKTWKEKRSLQLNIKGIRSVNAQRSFN</sequence>
<keyword evidence="10" id="KW-1185">Reference proteome</keyword>
<accession>A0A7K1XSD7</accession>
<dbReference type="Proteomes" id="UP000451233">
    <property type="component" value="Unassembled WGS sequence"/>
</dbReference>
<dbReference type="GO" id="GO:0003676">
    <property type="term" value="F:nucleic acid binding"/>
    <property type="evidence" value="ECO:0007669"/>
    <property type="project" value="InterPro"/>
</dbReference>
<keyword evidence="3" id="KW-0540">Nuclease</keyword>
<reference evidence="9 10" key="1">
    <citation type="submission" date="2019-11" db="EMBL/GenBank/DDBJ databases">
        <title>Pedobacter sp. HMF7056 Genome sequencing and assembly.</title>
        <authorList>
            <person name="Kang H."/>
            <person name="Kim H."/>
            <person name="Joh K."/>
        </authorList>
    </citation>
    <scope>NUCLEOTIDE SEQUENCE [LARGE SCALE GENOMIC DNA]</scope>
    <source>
        <strain evidence="9 10">HMF7056</strain>
    </source>
</reference>
<dbReference type="AlphaFoldDB" id="A0A7K1XSD7"/>
<evidence type="ECO:0000256" key="2">
    <source>
        <dbReference type="ARBA" id="ARBA00019841"/>
    </source>
</evidence>
<evidence type="ECO:0000256" key="4">
    <source>
        <dbReference type="ARBA" id="ARBA00022801"/>
    </source>
</evidence>
<evidence type="ECO:0000256" key="1">
    <source>
        <dbReference type="ARBA" id="ARBA00005915"/>
    </source>
</evidence>
<dbReference type="Gene3D" id="3.10.310.30">
    <property type="match status" value="1"/>
</dbReference>
<feature type="domain" description="DDH" evidence="6">
    <location>
        <begin position="80"/>
        <end position="230"/>
    </location>
</feature>
<dbReference type="Gene3D" id="3.90.1640.30">
    <property type="match status" value="1"/>
</dbReference>
<dbReference type="InterPro" id="IPR051673">
    <property type="entry name" value="SSDNA_exonuclease_RecJ"/>
</dbReference>
<dbReference type="PANTHER" id="PTHR30255">
    <property type="entry name" value="SINGLE-STRANDED-DNA-SPECIFIC EXONUCLEASE RECJ"/>
    <property type="match status" value="1"/>
</dbReference>
<keyword evidence="5 9" id="KW-0269">Exonuclease</keyword>
<name>A0A7K1XSD7_9SPHI</name>
<evidence type="ECO:0000256" key="3">
    <source>
        <dbReference type="ARBA" id="ARBA00022722"/>
    </source>
</evidence>
<keyword evidence="4" id="KW-0378">Hydrolase</keyword>
<dbReference type="InterPro" id="IPR041122">
    <property type="entry name" value="RecJ_OB"/>
</dbReference>
<dbReference type="SUPFAM" id="SSF64182">
    <property type="entry name" value="DHH phosphoesterases"/>
    <property type="match status" value="1"/>
</dbReference>
<evidence type="ECO:0000259" key="7">
    <source>
        <dbReference type="Pfam" id="PF02272"/>
    </source>
</evidence>
<evidence type="ECO:0000259" key="6">
    <source>
        <dbReference type="Pfam" id="PF01368"/>
    </source>
</evidence>
<dbReference type="GO" id="GO:0008409">
    <property type="term" value="F:5'-3' exonuclease activity"/>
    <property type="evidence" value="ECO:0007669"/>
    <property type="project" value="InterPro"/>
</dbReference>